<dbReference type="Proteomes" id="UP001172217">
    <property type="component" value="Unassembled WGS sequence"/>
</dbReference>
<sequence length="267" mass="30069">MVDKLKARTEPLFARIPVSLKRNLVASAKARGASVGQELARLLEERFDSGLSASLQRRVDEFGQAQRAERAVWLEKYQIFLEAHLLECVTAAQKGDISALVKLGNDVRAARRNRQRGLAGLNSRIEARKRESLQEQAAKDEVARVRQNFAFDTGGPIEDFQLPPEERRRRNLIAQLEKMPVGTKKDLALRLGWRSMSRVSHILTPKGKKGHRPISAALAKEIAEILEIDVEVLNKIERDRDLAEITHHVSKLEKLVDDIAKVGPRSK</sequence>
<comment type="caution">
    <text evidence="1">The sequence shown here is derived from an EMBL/GenBank/DDBJ whole genome shotgun (WGS) entry which is preliminary data.</text>
</comment>
<organism evidence="1 2">
    <name type="scientific">Burkholderia orbicola</name>
    <dbReference type="NCBI Taxonomy" id="2978683"/>
    <lineage>
        <taxon>Bacteria</taxon>
        <taxon>Pseudomonadati</taxon>
        <taxon>Pseudomonadota</taxon>
        <taxon>Betaproteobacteria</taxon>
        <taxon>Burkholderiales</taxon>
        <taxon>Burkholderiaceae</taxon>
        <taxon>Burkholderia</taxon>
        <taxon>Burkholderia cepacia complex</taxon>
    </lineage>
</organism>
<name>A0ABT8P235_9BURK</name>
<evidence type="ECO:0000313" key="1">
    <source>
        <dbReference type="EMBL" id="MDN7527315.1"/>
    </source>
</evidence>
<keyword evidence="2" id="KW-1185">Reference proteome</keyword>
<dbReference type="EMBL" id="JAUJQL010000020">
    <property type="protein sequence ID" value="MDN7527315.1"/>
    <property type="molecule type" value="Genomic_DNA"/>
</dbReference>
<accession>A0ABT8P235</accession>
<protein>
    <recommendedName>
        <fullName evidence="3">DNA-binding protein</fullName>
    </recommendedName>
</protein>
<proteinExistence type="predicted"/>
<evidence type="ECO:0000313" key="2">
    <source>
        <dbReference type="Proteomes" id="UP001172217"/>
    </source>
</evidence>
<gene>
    <name evidence="1" type="ORF">QZM70_30665</name>
</gene>
<dbReference type="RefSeq" id="WP_011694487.1">
    <property type="nucleotide sequence ID" value="NZ_JAUJQA010000020.1"/>
</dbReference>
<evidence type="ECO:0008006" key="3">
    <source>
        <dbReference type="Google" id="ProtNLM"/>
    </source>
</evidence>
<reference evidence="1" key="1">
    <citation type="submission" date="2023-07" db="EMBL/GenBank/DDBJ databases">
        <title>A collection of bacterial strains from the Burkholderia cepacia Research Laboratory and Repository.</title>
        <authorList>
            <person name="Lipuma J."/>
            <person name="Spilker T."/>
            <person name="Caverly L."/>
        </authorList>
    </citation>
    <scope>NUCLEOTIDE SEQUENCE</scope>
    <source>
        <strain evidence="1">AU45194</strain>
    </source>
</reference>